<dbReference type="AlphaFoldDB" id="A0A6J6DCF0"/>
<sequence>MNPQELLQNYSQNAQAFIKAAKATPTEKLTKSPSDGEWSPAFVIHHMADSEIQFGARFAKTLSEDNPNIVLFDEEKFPAGLHYEKRSVALSIASFEASHNMNFEILKNASADDWNRTSMHPEKGPVYLTSWVKSCGGHIGSHLEQLRSLTQ</sequence>
<dbReference type="Pfam" id="PF12867">
    <property type="entry name" value="DinB_2"/>
    <property type="match status" value="1"/>
</dbReference>
<feature type="domain" description="DinB-like" evidence="1">
    <location>
        <begin position="11"/>
        <end position="146"/>
    </location>
</feature>
<dbReference type="EMBL" id="CAEZTK010000008">
    <property type="protein sequence ID" value="CAB4561591.1"/>
    <property type="molecule type" value="Genomic_DNA"/>
</dbReference>
<protein>
    <submittedName>
        <fullName evidence="2">Unannotated protein</fullName>
    </submittedName>
</protein>
<reference evidence="2" key="1">
    <citation type="submission" date="2020-05" db="EMBL/GenBank/DDBJ databases">
        <authorList>
            <person name="Chiriac C."/>
            <person name="Salcher M."/>
            <person name="Ghai R."/>
            <person name="Kavagutti S V."/>
        </authorList>
    </citation>
    <scope>NUCLEOTIDE SEQUENCE</scope>
</reference>
<dbReference type="Gene3D" id="1.20.120.450">
    <property type="entry name" value="dinb family like domain"/>
    <property type="match status" value="1"/>
</dbReference>
<dbReference type="InterPro" id="IPR034660">
    <property type="entry name" value="DinB/YfiT-like"/>
</dbReference>
<organism evidence="2">
    <name type="scientific">freshwater metagenome</name>
    <dbReference type="NCBI Taxonomy" id="449393"/>
    <lineage>
        <taxon>unclassified sequences</taxon>
        <taxon>metagenomes</taxon>
        <taxon>ecological metagenomes</taxon>
    </lineage>
</organism>
<evidence type="ECO:0000259" key="1">
    <source>
        <dbReference type="Pfam" id="PF12867"/>
    </source>
</evidence>
<dbReference type="SUPFAM" id="SSF109854">
    <property type="entry name" value="DinB/YfiT-like putative metalloenzymes"/>
    <property type="match status" value="1"/>
</dbReference>
<gene>
    <name evidence="2" type="ORF">UFOPK1643_00214</name>
</gene>
<evidence type="ECO:0000313" key="2">
    <source>
        <dbReference type="EMBL" id="CAB4561591.1"/>
    </source>
</evidence>
<proteinExistence type="predicted"/>
<dbReference type="InterPro" id="IPR024775">
    <property type="entry name" value="DinB-like"/>
</dbReference>
<accession>A0A6J6DCF0</accession>
<name>A0A6J6DCF0_9ZZZZ</name>